<dbReference type="PANTHER" id="PTHR12107:SF6">
    <property type="entry name" value="STARGAZIN (MAMMALIAN CALCIUM CHANNEL) HOMOLOG"/>
    <property type="match status" value="1"/>
</dbReference>
<organism evidence="3 4">
    <name type="scientific">Globodera pallida</name>
    <name type="common">Potato cyst nematode worm</name>
    <name type="synonym">Heterodera pallida</name>
    <dbReference type="NCBI Taxonomy" id="36090"/>
    <lineage>
        <taxon>Eukaryota</taxon>
        <taxon>Metazoa</taxon>
        <taxon>Ecdysozoa</taxon>
        <taxon>Nematoda</taxon>
        <taxon>Chromadorea</taxon>
        <taxon>Rhabditida</taxon>
        <taxon>Tylenchina</taxon>
        <taxon>Tylenchomorpha</taxon>
        <taxon>Tylenchoidea</taxon>
        <taxon>Heteroderidae</taxon>
        <taxon>Heteroderinae</taxon>
        <taxon>Globodera</taxon>
    </lineage>
</organism>
<evidence type="ECO:0000256" key="2">
    <source>
        <dbReference type="SAM" id="Phobius"/>
    </source>
</evidence>
<dbReference type="Proteomes" id="UP000050741">
    <property type="component" value="Unassembled WGS sequence"/>
</dbReference>
<feature type="transmembrane region" description="Helical" evidence="2">
    <location>
        <begin position="205"/>
        <end position="226"/>
    </location>
</feature>
<dbReference type="GO" id="GO:0099590">
    <property type="term" value="P:neurotransmitter receptor internalization"/>
    <property type="evidence" value="ECO:0007669"/>
    <property type="project" value="TreeGrafter"/>
</dbReference>
<keyword evidence="2" id="KW-0812">Transmembrane</keyword>
<evidence type="ECO:0000256" key="1">
    <source>
        <dbReference type="SAM" id="MobiDB-lite"/>
    </source>
</evidence>
<dbReference type="GO" id="GO:0019226">
    <property type="term" value="P:transmission of nerve impulse"/>
    <property type="evidence" value="ECO:0007669"/>
    <property type="project" value="TreeGrafter"/>
</dbReference>
<dbReference type="GO" id="GO:0098943">
    <property type="term" value="P:neurotransmitter receptor transport, postsynaptic endosome to lysosome"/>
    <property type="evidence" value="ECO:0007669"/>
    <property type="project" value="TreeGrafter"/>
</dbReference>
<dbReference type="InterPro" id="IPR051072">
    <property type="entry name" value="CACNG_subunit"/>
</dbReference>
<feature type="region of interest" description="Disordered" evidence="1">
    <location>
        <begin position="40"/>
        <end position="64"/>
    </location>
</feature>
<feature type="transmembrane region" description="Helical" evidence="2">
    <location>
        <begin position="282"/>
        <end position="305"/>
    </location>
</feature>
<reference evidence="3" key="1">
    <citation type="submission" date="2014-05" db="EMBL/GenBank/DDBJ databases">
        <title>The genome and life-stage specific transcriptomes of Globodera pallida elucidate key aspects of plant parasitism by a cyst nematode.</title>
        <authorList>
            <person name="Cotton J.A."/>
            <person name="Lilley C.J."/>
            <person name="Jones L.M."/>
            <person name="Kikuchi T."/>
            <person name="Reid A.J."/>
            <person name="Thorpe P."/>
            <person name="Tsai I.J."/>
            <person name="Beasley H."/>
            <person name="Blok V."/>
            <person name="Cock P.J.A."/>
            <person name="Van den Akker S.E."/>
            <person name="Holroyd N."/>
            <person name="Hunt M."/>
            <person name="Mantelin S."/>
            <person name="Naghra H."/>
            <person name="Pain A."/>
            <person name="Palomares-Rius J.E."/>
            <person name="Zarowiecki M."/>
            <person name="Berriman M."/>
            <person name="Jones J.T."/>
            <person name="Urwin P.E."/>
        </authorList>
    </citation>
    <scope>NUCLEOTIDE SEQUENCE [LARGE SCALE GENOMIC DNA]</scope>
    <source>
        <strain evidence="3">Lindley</strain>
    </source>
</reference>
<proteinExistence type="predicted"/>
<dbReference type="GO" id="GO:0032281">
    <property type="term" value="C:AMPA glutamate receptor complex"/>
    <property type="evidence" value="ECO:0007669"/>
    <property type="project" value="TreeGrafter"/>
</dbReference>
<keyword evidence="3" id="KW-1185">Reference proteome</keyword>
<dbReference type="WBParaSite" id="GPLIN_000898100">
    <property type="protein sequence ID" value="GPLIN_000898100"/>
    <property type="gene ID" value="GPLIN_000898100"/>
</dbReference>
<evidence type="ECO:0000313" key="4">
    <source>
        <dbReference type="WBParaSite" id="GPLIN_000898100"/>
    </source>
</evidence>
<feature type="transmembrane region" description="Helical" evidence="2">
    <location>
        <begin position="238"/>
        <end position="262"/>
    </location>
</feature>
<dbReference type="GO" id="GO:0016247">
    <property type="term" value="F:channel regulator activity"/>
    <property type="evidence" value="ECO:0007669"/>
    <property type="project" value="TreeGrafter"/>
</dbReference>
<dbReference type="Gene3D" id="1.20.140.150">
    <property type="match status" value="1"/>
</dbReference>
<feature type="transmembrane region" description="Helical" evidence="2">
    <location>
        <begin position="83"/>
        <end position="110"/>
    </location>
</feature>
<dbReference type="GO" id="GO:0051968">
    <property type="term" value="P:positive regulation of synaptic transmission, glutamatergic"/>
    <property type="evidence" value="ECO:0007669"/>
    <property type="project" value="TreeGrafter"/>
</dbReference>
<feature type="compositionally biased region" description="Polar residues" evidence="1">
    <location>
        <begin position="8"/>
        <end position="20"/>
    </location>
</feature>
<protein>
    <submittedName>
        <fullName evidence="4">Transmembrane protein</fullName>
    </submittedName>
</protein>
<sequence length="405" mass="43777">MKPMLEEISSSESNAGEGTSSAAHLGWALVDVEEPEGIRPIEVPSLPGNASGTQPQSQRRKGGSRSRDFADLLINMRCSEESIWTFSVLLGVVVLSSQTAPIFLLNWVLIREPLALNITRLGSPVAGADDQGPLEVPCEYNAGYFGMCRRRLPMNLSGTDGALPAEVEQLIPDYAPNSCVINSIFTGGEELGEFSIATNAVTVRLLIPFVLHCSGSILTGFGLLFSLMGHFEQNCKSVCAAILYEFGGLVILVGVLQVICIVDDEMAARMKPNAAGEPSAFSFHYGLSFMSAALSFLPMQFCVWLEITTFFRRFSSPLEKTRVIPGLSELLSHLSLVRTSRTHQLGRPGGWVSGGLVGHHSSAGISVNFASRRRESRAASKDMGMLGEQIFIRRSSSNSGQLLFV</sequence>
<name>A0A183C7Y5_GLOPA</name>
<accession>A0A183C7Y5</accession>
<keyword evidence="2" id="KW-1133">Transmembrane helix</keyword>
<dbReference type="GO" id="GO:0098970">
    <property type="term" value="P:postsynaptic neurotransmitter receptor diffusion trapping"/>
    <property type="evidence" value="ECO:0007669"/>
    <property type="project" value="TreeGrafter"/>
</dbReference>
<feature type="region of interest" description="Disordered" evidence="1">
    <location>
        <begin position="1"/>
        <end position="20"/>
    </location>
</feature>
<dbReference type="PANTHER" id="PTHR12107">
    <property type="entry name" value="VOLTAGE-DEPENDENT CALCIUM CHANNEL GAMMA SUBUNIT"/>
    <property type="match status" value="1"/>
</dbReference>
<reference evidence="4" key="2">
    <citation type="submission" date="2016-06" db="UniProtKB">
        <authorList>
            <consortium name="WormBaseParasite"/>
        </authorList>
    </citation>
    <scope>IDENTIFICATION</scope>
</reference>
<evidence type="ECO:0000313" key="3">
    <source>
        <dbReference type="Proteomes" id="UP000050741"/>
    </source>
</evidence>
<dbReference type="GO" id="GO:0005245">
    <property type="term" value="F:voltage-gated calcium channel activity"/>
    <property type="evidence" value="ECO:0007669"/>
    <property type="project" value="TreeGrafter"/>
</dbReference>
<dbReference type="GO" id="GO:0098839">
    <property type="term" value="C:postsynaptic density membrane"/>
    <property type="evidence" value="ECO:0007669"/>
    <property type="project" value="TreeGrafter"/>
</dbReference>
<keyword evidence="2" id="KW-0472">Membrane</keyword>
<dbReference type="AlphaFoldDB" id="A0A183C7Y5"/>